<dbReference type="OrthoDB" id="1680906at2"/>
<dbReference type="STRING" id="1286171.EAL2_c17970"/>
<dbReference type="Gene3D" id="2.40.128.20">
    <property type="match status" value="1"/>
</dbReference>
<dbReference type="AlphaFoldDB" id="W8T5S0"/>
<evidence type="ECO:0008006" key="3">
    <source>
        <dbReference type="Google" id="ProtNLM"/>
    </source>
</evidence>
<sequence length="135" mass="15394">MINIKTCQTDSKGNTDDIELVTRGDFYKEDGVIYVVYEETELSGMEGTTTTLKIFENQVVLKRLGQNTSDMIFEKGKRFKTKYKTFHGDISMELLTTAVDVNVDEKQCKVDVDIAYDINISGIFEGKNRMNIRIS</sequence>
<gene>
    <name evidence="1" type="ORF">EAL2_c17970</name>
</gene>
<dbReference type="Pfam" id="PF09148">
    <property type="entry name" value="DUF1934"/>
    <property type="match status" value="1"/>
</dbReference>
<proteinExistence type="predicted"/>
<dbReference type="HOGENOM" id="CLU_120388_0_2_9"/>
<organism evidence="1 2">
    <name type="scientific">Peptoclostridium acidaminophilum DSM 3953</name>
    <dbReference type="NCBI Taxonomy" id="1286171"/>
    <lineage>
        <taxon>Bacteria</taxon>
        <taxon>Bacillati</taxon>
        <taxon>Bacillota</taxon>
        <taxon>Clostridia</taxon>
        <taxon>Peptostreptococcales</taxon>
        <taxon>Peptoclostridiaceae</taxon>
        <taxon>Peptoclostridium</taxon>
    </lineage>
</organism>
<keyword evidence="2" id="KW-1185">Reference proteome</keyword>
<dbReference type="SUPFAM" id="SSF50814">
    <property type="entry name" value="Lipocalins"/>
    <property type="match status" value="1"/>
</dbReference>
<evidence type="ECO:0000313" key="2">
    <source>
        <dbReference type="Proteomes" id="UP000019591"/>
    </source>
</evidence>
<protein>
    <recommendedName>
        <fullName evidence="3">Calycin-like domain-containing protein</fullName>
    </recommendedName>
</protein>
<accession>W8T5S0</accession>
<dbReference type="RefSeq" id="WP_038602663.1">
    <property type="nucleotide sequence ID" value="NZ_CP007452.1"/>
</dbReference>
<name>W8T5S0_PEPAC</name>
<dbReference type="PATRIC" id="fig|1286171.3.peg.1756"/>
<dbReference type="InterPro" id="IPR012674">
    <property type="entry name" value="Calycin"/>
</dbReference>
<dbReference type="eggNOG" id="COG4506">
    <property type="taxonomic scope" value="Bacteria"/>
</dbReference>
<dbReference type="Proteomes" id="UP000019591">
    <property type="component" value="Chromosome"/>
</dbReference>
<reference evidence="1 2" key="1">
    <citation type="journal article" date="2014" name="Genome Announc.">
        <title>Complete Genome Sequence of Amino Acid-Utilizing Eubacterium acidaminophilum al-2 (DSM 3953).</title>
        <authorList>
            <person name="Poehlein A."/>
            <person name="Andreesen J.R."/>
            <person name="Daniel R."/>
        </authorList>
    </citation>
    <scope>NUCLEOTIDE SEQUENCE [LARGE SCALE GENOMIC DNA]</scope>
    <source>
        <strain evidence="1 2">DSM 3953</strain>
    </source>
</reference>
<dbReference type="KEGG" id="eac:EAL2_c17970"/>
<dbReference type="EMBL" id="CP007452">
    <property type="protein sequence ID" value="AHM57089.1"/>
    <property type="molecule type" value="Genomic_DNA"/>
</dbReference>
<dbReference type="InterPro" id="IPR015231">
    <property type="entry name" value="DUF1934"/>
</dbReference>
<evidence type="ECO:0000313" key="1">
    <source>
        <dbReference type="EMBL" id="AHM57089.1"/>
    </source>
</evidence>